<name>A0A8J4EPS2_9ACTN</name>
<evidence type="ECO:0000313" key="3">
    <source>
        <dbReference type="Proteomes" id="UP000614996"/>
    </source>
</evidence>
<keyword evidence="1" id="KW-0732">Signal</keyword>
<proteinExistence type="predicted"/>
<protein>
    <recommendedName>
        <fullName evidence="4">SH3 domain-containing protein</fullName>
    </recommendedName>
</protein>
<dbReference type="EMBL" id="BOPO01000129">
    <property type="protein sequence ID" value="GIL31103.1"/>
    <property type="molecule type" value="Genomic_DNA"/>
</dbReference>
<evidence type="ECO:0008006" key="4">
    <source>
        <dbReference type="Google" id="ProtNLM"/>
    </source>
</evidence>
<dbReference type="Proteomes" id="UP000614996">
    <property type="component" value="Unassembled WGS sequence"/>
</dbReference>
<organism evidence="2 3">
    <name type="scientific">Actinocatenispora comari</name>
    <dbReference type="NCBI Taxonomy" id="2807577"/>
    <lineage>
        <taxon>Bacteria</taxon>
        <taxon>Bacillati</taxon>
        <taxon>Actinomycetota</taxon>
        <taxon>Actinomycetes</taxon>
        <taxon>Micromonosporales</taxon>
        <taxon>Micromonosporaceae</taxon>
        <taxon>Actinocatenispora</taxon>
    </lineage>
</organism>
<evidence type="ECO:0000256" key="1">
    <source>
        <dbReference type="SAM" id="SignalP"/>
    </source>
</evidence>
<sequence length="105" mass="10983">MRGKRLATVGLFSAVALAGGVVPATAANAGQATARPNSFACGFDADGVRIHKDHSTSSAVLGLAYRSHSCRGYGDWYTPEGGGWVNLTDLTTGVTGWVAWTYVDY</sequence>
<keyword evidence="3" id="KW-1185">Reference proteome</keyword>
<gene>
    <name evidence="2" type="ORF">NUM_63570</name>
</gene>
<evidence type="ECO:0000313" key="2">
    <source>
        <dbReference type="EMBL" id="GIL31103.1"/>
    </source>
</evidence>
<reference evidence="3" key="1">
    <citation type="journal article" date="2021" name="Int. J. Syst. Evol. Microbiol.">
        <title>Actinocatenispora comari sp. nov., an endophytic actinomycete isolated from aerial parts of Comarum salesowianum.</title>
        <authorList>
            <person name="Oyunbileg N."/>
            <person name="Iizaka Y."/>
            <person name="Hamada M."/>
            <person name="Davaapurev B.O."/>
            <person name="Fukumoto A."/>
            <person name="Tsetseg B."/>
            <person name="Kato F."/>
            <person name="Tamura T."/>
            <person name="Batkhuu J."/>
            <person name="Anzai Y."/>
        </authorList>
    </citation>
    <scope>NUCLEOTIDE SEQUENCE [LARGE SCALE GENOMIC DNA]</scope>
    <source>
        <strain evidence="3">NUM-2625</strain>
    </source>
</reference>
<feature type="signal peptide" evidence="1">
    <location>
        <begin position="1"/>
        <end position="26"/>
    </location>
</feature>
<feature type="chain" id="PRO_5035162427" description="SH3 domain-containing protein" evidence="1">
    <location>
        <begin position="27"/>
        <end position="105"/>
    </location>
</feature>
<dbReference type="AlphaFoldDB" id="A0A8J4EPS2"/>
<comment type="caution">
    <text evidence="2">The sequence shown here is derived from an EMBL/GenBank/DDBJ whole genome shotgun (WGS) entry which is preliminary data.</text>
</comment>
<accession>A0A8J4EPS2</accession>